<keyword evidence="11 14" id="KW-0131">Cell cycle</keyword>
<dbReference type="Proteomes" id="UP001158066">
    <property type="component" value="Unassembled WGS sequence"/>
</dbReference>
<evidence type="ECO:0000256" key="12">
    <source>
        <dbReference type="ARBA" id="ARBA00023316"/>
    </source>
</evidence>
<evidence type="ECO:0000256" key="3">
    <source>
        <dbReference type="ARBA" id="ARBA00012211"/>
    </source>
</evidence>
<comment type="similarity">
    <text evidence="14">Belongs to the MurCDEF family.</text>
</comment>
<accession>A0AA45WW02</accession>
<feature type="domain" description="Mur ligase N-terminal catalytic" evidence="15">
    <location>
        <begin position="30"/>
        <end position="128"/>
    </location>
</feature>
<dbReference type="InterPro" id="IPR013221">
    <property type="entry name" value="Mur_ligase_cen"/>
</dbReference>
<evidence type="ECO:0000256" key="11">
    <source>
        <dbReference type="ARBA" id="ARBA00023306"/>
    </source>
</evidence>
<evidence type="ECO:0000256" key="1">
    <source>
        <dbReference type="ARBA" id="ARBA00004496"/>
    </source>
</evidence>
<evidence type="ECO:0000259" key="17">
    <source>
        <dbReference type="Pfam" id="PF08245"/>
    </source>
</evidence>
<dbReference type="SUPFAM" id="SSF51984">
    <property type="entry name" value="MurCD N-terminal domain"/>
    <property type="match status" value="1"/>
</dbReference>
<feature type="binding site" evidence="14">
    <location>
        <begin position="136"/>
        <end position="142"/>
    </location>
    <ligand>
        <name>ATP</name>
        <dbReference type="ChEBI" id="CHEBI:30616"/>
    </ligand>
</feature>
<dbReference type="PANTHER" id="PTHR43445:SF3">
    <property type="entry name" value="UDP-N-ACETYLMURAMATE--L-ALANINE LIGASE"/>
    <property type="match status" value="1"/>
</dbReference>
<organism evidence="18 19">
    <name type="scientific">Anoxynatronum buryatiense</name>
    <dbReference type="NCBI Taxonomy" id="489973"/>
    <lineage>
        <taxon>Bacteria</taxon>
        <taxon>Bacillati</taxon>
        <taxon>Bacillota</taxon>
        <taxon>Clostridia</taxon>
        <taxon>Eubacteriales</taxon>
        <taxon>Clostridiaceae</taxon>
        <taxon>Anoxynatronum</taxon>
    </lineage>
</organism>
<gene>
    <name evidence="14" type="primary">murC</name>
    <name evidence="18" type="ORF">SAMN06296020_104100</name>
</gene>
<evidence type="ECO:0000259" key="16">
    <source>
        <dbReference type="Pfam" id="PF02875"/>
    </source>
</evidence>
<feature type="domain" description="Mur ligase C-terminal" evidence="16">
    <location>
        <begin position="401"/>
        <end position="499"/>
    </location>
</feature>
<keyword evidence="9 14" id="KW-0133">Cell shape</keyword>
<dbReference type="InterPro" id="IPR005758">
    <property type="entry name" value="UDP-N-AcMur_Ala_ligase_MurC"/>
</dbReference>
<evidence type="ECO:0000256" key="10">
    <source>
        <dbReference type="ARBA" id="ARBA00022984"/>
    </source>
</evidence>
<dbReference type="Pfam" id="PF02875">
    <property type="entry name" value="Mur_ligase_C"/>
    <property type="match status" value="2"/>
</dbReference>
<dbReference type="InterPro" id="IPR000713">
    <property type="entry name" value="Mur_ligase_N"/>
</dbReference>
<sequence length="527" mass="55972">MLTPSPNPNAVSPTMPEVHELPATLEGVTHVHLVGIGGIGMSGLAHLLLKQGIQVSGSDRSDSPITRRLADEGARIFTGHHAANLQQPDWLVYSAAIPADNPERAAAREKGILQMDRAALLGILMKQYPHSISVAGSHGKTTTTALLAMLLEWGGLDPTILVGGELDAIGGNVKAGGGEVMITEACEYQGSFLRFPARIGLVLNIDLDHLDYFPDLAAIQAVFRQFVNQLPTDGLLVMPANDTNSRFLVQEAPCRVITIEVDPPPGEAVPLTPPGNTQQLTATALAPLPGGCWSFNLLKNGSDLGRFHLGIPGKHNVHNALAALAAALELGVKSHRLQELLPRFTGIHRRFETHGHWAGVTVVDDYAHHPAEITATLAAARTLLAEAPLAETSPTAAVPLCPDTTHHRIVCIFQPHTYTRTHALLHDFAQALALADVVVVTEIYAAREPDNGLVHSRDLVDLVSARGTHASYCPDYQAAARTAAAAAEPGDLIITMGAGPVNEAVPLISEALLDRTPNADTPDPLSY</sequence>
<dbReference type="Pfam" id="PF01225">
    <property type="entry name" value="Mur_ligase"/>
    <property type="match status" value="1"/>
</dbReference>
<dbReference type="SUPFAM" id="SSF53623">
    <property type="entry name" value="MurD-like peptide ligases, catalytic domain"/>
    <property type="match status" value="1"/>
</dbReference>
<keyword evidence="6 14" id="KW-0132">Cell division</keyword>
<dbReference type="GO" id="GO:0005524">
    <property type="term" value="F:ATP binding"/>
    <property type="evidence" value="ECO:0007669"/>
    <property type="project" value="UniProtKB-UniRule"/>
</dbReference>
<dbReference type="GO" id="GO:0051301">
    <property type="term" value="P:cell division"/>
    <property type="evidence" value="ECO:0007669"/>
    <property type="project" value="UniProtKB-KW"/>
</dbReference>
<evidence type="ECO:0000256" key="14">
    <source>
        <dbReference type="HAMAP-Rule" id="MF_00046"/>
    </source>
</evidence>
<evidence type="ECO:0000256" key="6">
    <source>
        <dbReference type="ARBA" id="ARBA00022618"/>
    </source>
</evidence>
<dbReference type="Pfam" id="PF08245">
    <property type="entry name" value="Mur_ligase_M"/>
    <property type="match status" value="1"/>
</dbReference>
<dbReference type="HAMAP" id="MF_00046">
    <property type="entry name" value="MurC"/>
    <property type="match status" value="1"/>
</dbReference>
<evidence type="ECO:0000256" key="8">
    <source>
        <dbReference type="ARBA" id="ARBA00022840"/>
    </source>
</evidence>
<dbReference type="EMBL" id="FXUF01000004">
    <property type="protein sequence ID" value="SMP51456.1"/>
    <property type="molecule type" value="Genomic_DNA"/>
</dbReference>
<evidence type="ECO:0000256" key="2">
    <source>
        <dbReference type="ARBA" id="ARBA00004752"/>
    </source>
</evidence>
<dbReference type="InterPro" id="IPR004101">
    <property type="entry name" value="Mur_ligase_C"/>
</dbReference>
<dbReference type="GO" id="GO:0071555">
    <property type="term" value="P:cell wall organization"/>
    <property type="evidence" value="ECO:0007669"/>
    <property type="project" value="UniProtKB-KW"/>
</dbReference>
<dbReference type="Gene3D" id="3.40.50.720">
    <property type="entry name" value="NAD(P)-binding Rossmann-like Domain"/>
    <property type="match status" value="1"/>
</dbReference>
<comment type="catalytic activity">
    <reaction evidence="13 14">
        <text>UDP-N-acetyl-alpha-D-muramate + L-alanine + ATP = UDP-N-acetyl-alpha-D-muramoyl-L-alanine + ADP + phosphate + H(+)</text>
        <dbReference type="Rhea" id="RHEA:23372"/>
        <dbReference type="ChEBI" id="CHEBI:15378"/>
        <dbReference type="ChEBI" id="CHEBI:30616"/>
        <dbReference type="ChEBI" id="CHEBI:43474"/>
        <dbReference type="ChEBI" id="CHEBI:57972"/>
        <dbReference type="ChEBI" id="CHEBI:70757"/>
        <dbReference type="ChEBI" id="CHEBI:83898"/>
        <dbReference type="ChEBI" id="CHEBI:456216"/>
        <dbReference type="EC" id="6.3.2.8"/>
    </reaction>
</comment>
<evidence type="ECO:0000259" key="15">
    <source>
        <dbReference type="Pfam" id="PF01225"/>
    </source>
</evidence>
<keyword evidence="7 14" id="KW-0547">Nucleotide-binding</keyword>
<keyword evidence="5 14" id="KW-0436">Ligase</keyword>
<keyword evidence="19" id="KW-1185">Reference proteome</keyword>
<evidence type="ECO:0000256" key="7">
    <source>
        <dbReference type="ARBA" id="ARBA00022741"/>
    </source>
</evidence>
<dbReference type="GO" id="GO:0008763">
    <property type="term" value="F:UDP-N-acetylmuramate-L-alanine ligase activity"/>
    <property type="evidence" value="ECO:0007669"/>
    <property type="project" value="UniProtKB-UniRule"/>
</dbReference>
<dbReference type="EC" id="6.3.2.8" evidence="3 14"/>
<dbReference type="InterPro" id="IPR036565">
    <property type="entry name" value="Mur-like_cat_sf"/>
</dbReference>
<proteinExistence type="inferred from homology"/>
<keyword evidence="12 14" id="KW-0961">Cell wall biogenesis/degradation</keyword>
<dbReference type="GO" id="GO:0005737">
    <property type="term" value="C:cytoplasm"/>
    <property type="evidence" value="ECO:0007669"/>
    <property type="project" value="UniProtKB-SubCell"/>
</dbReference>
<dbReference type="NCBIfam" id="TIGR01082">
    <property type="entry name" value="murC"/>
    <property type="match status" value="1"/>
</dbReference>
<comment type="caution">
    <text evidence="18">The sequence shown here is derived from an EMBL/GenBank/DDBJ whole genome shotgun (WGS) entry which is preliminary data.</text>
</comment>
<dbReference type="PANTHER" id="PTHR43445">
    <property type="entry name" value="UDP-N-ACETYLMURAMATE--L-ALANINE LIGASE-RELATED"/>
    <property type="match status" value="1"/>
</dbReference>
<evidence type="ECO:0000256" key="5">
    <source>
        <dbReference type="ARBA" id="ARBA00022598"/>
    </source>
</evidence>
<comment type="pathway">
    <text evidence="2 14">Cell wall biogenesis; peptidoglycan biosynthesis.</text>
</comment>
<comment type="subcellular location">
    <subcellularLocation>
        <location evidence="1 14">Cytoplasm</location>
    </subcellularLocation>
</comment>
<evidence type="ECO:0000313" key="19">
    <source>
        <dbReference type="Proteomes" id="UP001158066"/>
    </source>
</evidence>
<evidence type="ECO:0000313" key="18">
    <source>
        <dbReference type="EMBL" id="SMP51456.1"/>
    </source>
</evidence>
<dbReference type="GO" id="GO:0009252">
    <property type="term" value="P:peptidoglycan biosynthetic process"/>
    <property type="evidence" value="ECO:0007669"/>
    <property type="project" value="UniProtKB-UniRule"/>
</dbReference>
<name>A0AA45WW02_9CLOT</name>
<evidence type="ECO:0000256" key="9">
    <source>
        <dbReference type="ARBA" id="ARBA00022960"/>
    </source>
</evidence>
<dbReference type="GO" id="GO:0008360">
    <property type="term" value="P:regulation of cell shape"/>
    <property type="evidence" value="ECO:0007669"/>
    <property type="project" value="UniProtKB-KW"/>
</dbReference>
<dbReference type="InterPro" id="IPR036615">
    <property type="entry name" value="Mur_ligase_C_dom_sf"/>
</dbReference>
<keyword evidence="10 14" id="KW-0573">Peptidoglycan synthesis</keyword>
<evidence type="ECO:0000256" key="4">
    <source>
        <dbReference type="ARBA" id="ARBA00022490"/>
    </source>
</evidence>
<dbReference type="Gene3D" id="3.90.190.20">
    <property type="entry name" value="Mur ligase, C-terminal domain"/>
    <property type="match status" value="1"/>
</dbReference>
<dbReference type="SUPFAM" id="SSF53244">
    <property type="entry name" value="MurD-like peptide ligases, peptide-binding domain"/>
    <property type="match status" value="1"/>
</dbReference>
<comment type="function">
    <text evidence="14">Cell wall formation.</text>
</comment>
<dbReference type="InterPro" id="IPR050061">
    <property type="entry name" value="MurCDEF_pg_biosynth"/>
</dbReference>
<feature type="domain" description="Mur ligase C-terminal" evidence="16">
    <location>
        <begin position="349"/>
        <end position="383"/>
    </location>
</feature>
<dbReference type="AlphaFoldDB" id="A0AA45WW02"/>
<evidence type="ECO:0000256" key="13">
    <source>
        <dbReference type="ARBA" id="ARBA00047833"/>
    </source>
</evidence>
<keyword evidence="4 14" id="KW-0963">Cytoplasm</keyword>
<feature type="domain" description="Mur ligase central" evidence="17">
    <location>
        <begin position="134"/>
        <end position="327"/>
    </location>
</feature>
<dbReference type="Gene3D" id="3.40.1190.10">
    <property type="entry name" value="Mur-like, catalytic domain"/>
    <property type="match status" value="1"/>
</dbReference>
<dbReference type="RefSeq" id="WP_283408776.1">
    <property type="nucleotide sequence ID" value="NZ_FXUF01000004.1"/>
</dbReference>
<reference evidence="18" key="1">
    <citation type="submission" date="2017-05" db="EMBL/GenBank/DDBJ databases">
        <authorList>
            <person name="Varghese N."/>
            <person name="Submissions S."/>
        </authorList>
    </citation>
    <scope>NUCLEOTIDE SEQUENCE</scope>
    <source>
        <strain evidence="18">Su22</strain>
    </source>
</reference>
<protein>
    <recommendedName>
        <fullName evidence="3 14">UDP-N-acetylmuramate--L-alanine ligase</fullName>
        <ecNumber evidence="3 14">6.3.2.8</ecNumber>
    </recommendedName>
    <alternativeName>
        <fullName evidence="14">UDP-N-acetylmuramoyl-L-alanine synthetase</fullName>
    </alternativeName>
</protein>
<keyword evidence="8 14" id="KW-0067">ATP-binding</keyword>